<dbReference type="EMBL" id="JBHSAC010000065">
    <property type="protein sequence ID" value="MFC3932669.1"/>
    <property type="molecule type" value="Genomic_DNA"/>
</dbReference>
<protein>
    <submittedName>
        <fullName evidence="4">DNA starvation/stationary phase protection protein</fullName>
    </submittedName>
</protein>
<name>A0ABV8D2Y0_9STRE</name>
<reference evidence="5" key="1">
    <citation type="journal article" date="2019" name="Int. J. Syst. Evol. Microbiol.">
        <title>The Global Catalogue of Microorganisms (GCM) 10K type strain sequencing project: providing services to taxonomists for standard genome sequencing and annotation.</title>
        <authorList>
            <consortium name="The Broad Institute Genomics Platform"/>
            <consortium name="The Broad Institute Genome Sequencing Center for Infectious Disease"/>
            <person name="Wu L."/>
            <person name="Ma J."/>
        </authorList>
    </citation>
    <scope>NUCLEOTIDE SEQUENCE [LARGE SCALE GENOMIC DNA]</scope>
    <source>
        <strain evidence="5">CCUG 58728</strain>
    </source>
</reference>
<comment type="caution">
    <text evidence="4">The sequence shown here is derived from an EMBL/GenBank/DDBJ whole genome shotgun (WGS) entry which is preliminary data.</text>
</comment>
<evidence type="ECO:0000256" key="1">
    <source>
        <dbReference type="ARBA" id="ARBA00009497"/>
    </source>
</evidence>
<dbReference type="PIRSF" id="PIRSF005900">
    <property type="entry name" value="Dps"/>
    <property type="match status" value="1"/>
</dbReference>
<dbReference type="PROSITE" id="PS00818">
    <property type="entry name" value="DPS_1"/>
    <property type="match status" value="1"/>
</dbReference>
<dbReference type="CDD" id="cd01043">
    <property type="entry name" value="DPS"/>
    <property type="match status" value="1"/>
</dbReference>
<dbReference type="PRINTS" id="PR01346">
    <property type="entry name" value="HELNAPAPROT"/>
</dbReference>
<sequence>MVNVTENIYTSVKQQADAQATDPRAKTKAVLNQAVADLSKAYSIVHQTHWYMRGAGFLYLHPKMDELMDTINANLDEISERLITIGGAPYSTLSEFDQASKLTEEKGTWSKTMTERLVRLVEVYKYLDQLYQVGLDVTDEEGDAPSNDLFTSAQAEVEKTIWMLQAEIGQAPGL</sequence>
<feature type="domain" description="Ferritin/DPS" evidence="3">
    <location>
        <begin position="29"/>
        <end position="170"/>
    </location>
</feature>
<accession>A0ABV8D2Y0</accession>
<dbReference type="InterPro" id="IPR009078">
    <property type="entry name" value="Ferritin-like_SF"/>
</dbReference>
<dbReference type="Pfam" id="PF00210">
    <property type="entry name" value="Ferritin"/>
    <property type="match status" value="1"/>
</dbReference>
<dbReference type="PANTHER" id="PTHR42932">
    <property type="entry name" value="GENERAL STRESS PROTEIN 20U"/>
    <property type="match status" value="1"/>
</dbReference>
<evidence type="ECO:0000256" key="2">
    <source>
        <dbReference type="RuleBase" id="RU003875"/>
    </source>
</evidence>
<dbReference type="InterPro" id="IPR023188">
    <property type="entry name" value="DPS_DNA-bd_CS"/>
</dbReference>
<dbReference type="InterPro" id="IPR012347">
    <property type="entry name" value="Ferritin-like"/>
</dbReference>
<gene>
    <name evidence="4" type="ORF">ACFOSE_07855</name>
</gene>
<dbReference type="PANTHER" id="PTHR42932:SF1">
    <property type="entry name" value="GENERAL STRESS PROTEIN 20U"/>
    <property type="match status" value="1"/>
</dbReference>
<dbReference type="Proteomes" id="UP001595901">
    <property type="component" value="Unassembled WGS sequence"/>
</dbReference>
<dbReference type="Gene3D" id="1.20.1260.10">
    <property type="match status" value="1"/>
</dbReference>
<dbReference type="InterPro" id="IPR008331">
    <property type="entry name" value="Ferritin_DPS_dom"/>
</dbReference>
<organism evidence="4 5">
    <name type="scientific">Streptococcus dentapri</name>
    <dbReference type="NCBI Taxonomy" id="573564"/>
    <lineage>
        <taxon>Bacteria</taxon>
        <taxon>Bacillati</taxon>
        <taxon>Bacillota</taxon>
        <taxon>Bacilli</taxon>
        <taxon>Lactobacillales</taxon>
        <taxon>Streptococcaceae</taxon>
        <taxon>Streptococcus</taxon>
    </lineage>
</organism>
<evidence type="ECO:0000313" key="5">
    <source>
        <dbReference type="Proteomes" id="UP001595901"/>
    </source>
</evidence>
<dbReference type="InterPro" id="IPR002177">
    <property type="entry name" value="DPS_DNA-bd"/>
</dbReference>
<evidence type="ECO:0000259" key="3">
    <source>
        <dbReference type="Pfam" id="PF00210"/>
    </source>
</evidence>
<dbReference type="SUPFAM" id="SSF47240">
    <property type="entry name" value="Ferritin-like"/>
    <property type="match status" value="1"/>
</dbReference>
<dbReference type="RefSeq" id="WP_380432249.1">
    <property type="nucleotide sequence ID" value="NZ_JBHSAC010000065.1"/>
</dbReference>
<comment type="similarity">
    <text evidence="1 2">Belongs to the Dps family.</text>
</comment>
<proteinExistence type="inferred from homology"/>
<keyword evidence="5" id="KW-1185">Reference proteome</keyword>
<evidence type="ECO:0000313" key="4">
    <source>
        <dbReference type="EMBL" id="MFC3932669.1"/>
    </source>
</evidence>